<accession>X8CKB2</accession>
<dbReference type="Proteomes" id="UP000020825">
    <property type="component" value="Unassembled WGS sequence"/>
</dbReference>
<sequence length="69" mass="7294">MKPTISAHRISHVIEPASVRACPIADSTVITETSCGEPPARGESVPTHRTIPLGGIRAQGPIVRRFLGP</sequence>
<proteinExistence type="predicted"/>
<name>X8CKB2_MYCIT</name>
<dbReference type="EMBL" id="JAOG01000002">
    <property type="protein sequence ID" value="EUA55700.1"/>
    <property type="molecule type" value="Genomic_DNA"/>
</dbReference>
<gene>
    <name evidence="2" type="ORF">I550_3855</name>
</gene>
<reference evidence="2 3" key="1">
    <citation type="submission" date="2013-12" db="EMBL/GenBank/DDBJ databases">
        <authorList>
            <person name="Zelazny A."/>
            <person name="Olivier K."/>
            <person name="Holland S."/>
            <person name="Lenaerts A."/>
            <person name="Ordway D."/>
            <person name="DeGroote M.A."/>
            <person name="Parker T."/>
            <person name="Sizemore C."/>
            <person name="Tallon L.J."/>
            <person name="Sadzewicz L.K."/>
            <person name="Sengamalay N."/>
            <person name="Fraser C.M."/>
            <person name="Hine E."/>
            <person name="Shefchek K.A."/>
            <person name="Das S.P."/>
            <person name="Tettelin H."/>
        </authorList>
    </citation>
    <scope>NUCLEOTIDE SEQUENCE [LARGE SCALE GENOMIC DNA]</scope>
    <source>
        <strain evidence="2 3">1956</strain>
    </source>
</reference>
<evidence type="ECO:0000256" key="1">
    <source>
        <dbReference type="SAM" id="MobiDB-lite"/>
    </source>
</evidence>
<evidence type="ECO:0000313" key="3">
    <source>
        <dbReference type="Proteomes" id="UP000020825"/>
    </source>
</evidence>
<dbReference type="PATRIC" id="fig|1299331.3.peg.3764"/>
<dbReference type="AlphaFoldDB" id="X8CKB2"/>
<comment type="caution">
    <text evidence="2">The sequence shown here is derived from an EMBL/GenBank/DDBJ whole genome shotgun (WGS) entry which is preliminary data.</text>
</comment>
<feature type="region of interest" description="Disordered" evidence="1">
    <location>
        <begin position="33"/>
        <end position="53"/>
    </location>
</feature>
<evidence type="ECO:0000313" key="2">
    <source>
        <dbReference type="EMBL" id="EUA55700.1"/>
    </source>
</evidence>
<organism evidence="2 3">
    <name type="scientific">Mycobacterium intracellulare 1956</name>
    <dbReference type="NCBI Taxonomy" id="1299331"/>
    <lineage>
        <taxon>Bacteria</taxon>
        <taxon>Bacillati</taxon>
        <taxon>Actinomycetota</taxon>
        <taxon>Actinomycetes</taxon>
        <taxon>Mycobacteriales</taxon>
        <taxon>Mycobacteriaceae</taxon>
        <taxon>Mycobacterium</taxon>
        <taxon>Mycobacterium avium complex (MAC)</taxon>
    </lineage>
</organism>
<protein>
    <submittedName>
        <fullName evidence="2">Uncharacterized protein</fullName>
    </submittedName>
</protein>